<dbReference type="Pfam" id="PF11754">
    <property type="entry name" value="Velvet"/>
    <property type="match status" value="2"/>
</dbReference>
<evidence type="ECO:0000256" key="2">
    <source>
        <dbReference type="ARBA" id="ARBA00022969"/>
    </source>
</evidence>
<feature type="domain" description="Velvet" evidence="7">
    <location>
        <begin position="15"/>
        <end position="188"/>
    </location>
</feature>
<feature type="compositionally biased region" description="Polar residues" evidence="6">
    <location>
        <begin position="193"/>
        <end position="218"/>
    </location>
</feature>
<keyword evidence="5" id="KW-0539">Nucleus</keyword>
<keyword evidence="3" id="KW-0805">Transcription regulation</keyword>
<dbReference type="Proteomes" id="UP001562354">
    <property type="component" value="Unassembled WGS sequence"/>
</dbReference>
<dbReference type="GeneID" id="95978625"/>
<proteinExistence type="predicted"/>
<dbReference type="Gene3D" id="2.60.40.3960">
    <property type="entry name" value="Velvet domain"/>
    <property type="match status" value="1"/>
</dbReference>
<feature type="compositionally biased region" description="Polar residues" evidence="6">
    <location>
        <begin position="386"/>
        <end position="400"/>
    </location>
</feature>
<protein>
    <recommendedName>
        <fullName evidence="7">Velvet domain-containing protein</fullName>
    </recommendedName>
</protein>
<evidence type="ECO:0000313" key="8">
    <source>
        <dbReference type="EMBL" id="KAL1297387.1"/>
    </source>
</evidence>
<feature type="compositionally biased region" description="Low complexity" evidence="6">
    <location>
        <begin position="279"/>
        <end position="305"/>
    </location>
</feature>
<gene>
    <name evidence="8" type="ORF">AAFC00_004925</name>
</gene>
<dbReference type="PANTHER" id="PTHR33572">
    <property type="entry name" value="SPORE DEVELOPMENT REGULATOR VOSA"/>
    <property type="match status" value="1"/>
</dbReference>
<comment type="caution">
    <text evidence="8">The sequence shown here is derived from an EMBL/GenBank/DDBJ whole genome shotgun (WGS) entry which is preliminary data.</text>
</comment>
<organism evidence="8 9">
    <name type="scientific">Neodothiora populina</name>
    <dbReference type="NCBI Taxonomy" id="2781224"/>
    <lineage>
        <taxon>Eukaryota</taxon>
        <taxon>Fungi</taxon>
        <taxon>Dikarya</taxon>
        <taxon>Ascomycota</taxon>
        <taxon>Pezizomycotina</taxon>
        <taxon>Dothideomycetes</taxon>
        <taxon>Dothideomycetidae</taxon>
        <taxon>Dothideales</taxon>
        <taxon>Dothioraceae</taxon>
        <taxon>Neodothiora</taxon>
    </lineage>
</organism>
<evidence type="ECO:0000256" key="4">
    <source>
        <dbReference type="ARBA" id="ARBA00023163"/>
    </source>
</evidence>
<evidence type="ECO:0000256" key="1">
    <source>
        <dbReference type="ARBA" id="ARBA00004123"/>
    </source>
</evidence>
<evidence type="ECO:0000259" key="7">
    <source>
        <dbReference type="PROSITE" id="PS51821"/>
    </source>
</evidence>
<dbReference type="PANTHER" id="PTHR33572:SF18">
    <property type="entry name" value="SPORE DEVELOPMENT REGULATOR VOSA"/>
    <property type="match status" value="1"/>
</dbReference>
<dbReference type="InterPro" id="IPR021740">
    <property type="entry name" value="Velvet"/>
</dbReference>
<dbReference type="InterPro" id="IPR037525">
    <property type="entry name" value="Velvet_dom"/>
</dbReference>
<dbReference type="InterPro" id="IPR038491">
    <property type="entry name" value="Velvet_dom_sf"/>
</dbReference>
<feature type="compositionally biased region" description="Polar residues" evidence="6">
    <location>
        <begin position="430"/>
        <end position="444"/>
    </location>
</feature>
<keyword evidence="2" id="KW-0749">Sporulation</keyword>
<evidence type="ECO:0000256" key="3">
    <source>
        <dbReference type="ARBA" id="ARBA00023015"/>
    </source>
</evidence>
<dbReference type="EMBL" id="JBFMKM010000016">
    <property type="protein sequence ID" value="KAL1297387.1"/>
    <property type="molecule type" value="Genomic_DNA"/>
</dbReference>
<feature type="compositionally biased region" description="Low complexity" evidence="6">
    <location>
        <begin position="465"/>
        <end position="505"/>
    </location>
</feature>
<sequence>MNFYLHPEPPSSSFSRLDSGDYELIVRQQPKEALVAQPGKEKNRKPIDPPPIVQLQVPEVKDPIRQFLQSPYLFMMCHLEPTDTSISSQDAKEGLIGSISSSLHRLKDINNEDGGFFVFGDISVKIPGTHRLRFTLMELQKDEGRVISLRSILSDPFNVVPQKHWRGLEESTYLSRAFSDQGVRLRLRKENRTMSQKRNYQSLQDPQPGPSSAASEQAGSAYGASPVSSHYGFAEGLPKRQRSDDFSQQSMYGAERAVPGYAHREFNPALSSMINYSVQQPAPRQSPQSAYGFQQQPSSSTSAPAYFPHGQPGPSGSRLESSSRQPQVTSGGSAFAYQGSGMNPDQSEYFARRSADSYSGSGMAPGVVGTPTESYQSGGQPIFSAPTGQSAGSGSASLYQHPSMPSPMVSATGGSSTSAHTPTSGKAPALNSSAQSFSLQSQHLPSHPASSHVYGSLADTQPFGYPQQAPQHYAQHPEQHQQQAYQQSPSTTLPHLTQPLTTPHQQRPPDPNDPYGQHWQHYGS</sequence>
<feature type="region of interest" description="Disordered" evidence="6">
    <location>
        <begin position="190"/>
        <end position="225"/>
    </location>
</feature>
<feature type="compositionally biased region" description="Low complexity" evidence="6">
    <location>
        <begin position="410"/>
        <end position="425"/>
    </location>
</feature>
<name>A0ABR3P3L9_9PEZI</name>
<dbReference type="RefSeq" id="XP_069197069.1">
    <property type="nucleotide sequence ID" value="XM_069344637.1"/>
</dbReference>
<evidence type="ECO:0000256" key="6">
    <source>
        <dbReference type="SAM" id="MobiDB-lite"/>
    </source>
</evidence>
<feature type="region of interest" description="Disordered" evidence="6">
    <location>
        <begin position="279"/>
        <end position="524"/>
    </location>
</feature>
<accession>A0ABR3P3L9</accession>
<keyword evidence="9" id="KW-1185">Reference proteome</keyword>
<keyword evidence="4" id="KW-0804">Transcription</keyword>
<reference evidence="8 9" key="1">
    <citation type="submission" date="2024-07" db="EMBL/GenBank/DDBJ databases">
        <title>Draft sequence of the Neodothiora populina.</title>
        <authorList>
            <person name="Drown D.D."/>
            <person name="Schuette U.S."/>
            <person name="Buechlein A.B."/>
            <person name="Rusch D.R."/>
            <person name="Winton L.W."/>
            <person name="Adams G.A."/>
        </authorList>
    </citation>
    <scope>NUCLEOTIDE SEQUENCE [LARGE SCALE GENOMIC DNA]</scope>
    <source>
        <strain evidence="8 9">CPC 39397</strain>
    </source>
</reference>
<evidence type="ECO:0000313" key="9">
    <source>
        <dbReference type="Proteomes" id="UP001562354"/>
    </source>
</evidence>
<dbReference type="PROSITE" id="PS51821">
    <property type="entry name" value="VELVET"/>
    <property type="match status" value="1"/>
</dbReference>
<comment type="subcellular location">
    <subcellularLocation>
        <location evidence="1">Nucleus</location>
    </subcellularLocation>
</comment>
<feature type="compositionally biased region" description="Polar residues" evidence="6">
    <location>
        <begin position="318"/>
        <end position="332"/>
    </location>
</feature>
<evidence type="ECO:0000256" key="5">
    <source>
        <dbReference type="ARBA" id="ARBA00023242"/>
    </source>
</evidence>